<proteinExistence type="predicted"/>
<dbReference type="InterPro" id="IPR012337">
    <property type="entry name" value="RNaseH-like_sf"/>
</dbReference>
<dbReference type="PANTHER" id="PTHR32166:SF122">
    <property type="entry name" value="OS09G0499600 PROTEIN"/>
    <property type="match status" value="1"/>
</dbReference>
<feature type="compositionally biased region" description="Basic and acidic residues" evidence="1">
    <location>
        <begin position="451"/>
        <end position="464"/>
    </location>
</feature>
<name>A0A5N5HVF4_9ROSA</name>
<keyword evidence="4" id="KW-1185">Reference proteome</keyword>
<comment type="caution">
    <text evidence="3">The sequence shown here is derived from an EMBL/GenBank/DDBJ whole genome shotgun (WGS) entry which is preliminary data.</text>
</comment>
<feature type="region of interest" description="Disordered" evidence="1">
    <location>
        <begin position="51"/>
        <end position="77"/>
    </location>
</feature>
<feature type="region of interest" description="Disordered" evidence="1">
    <location>
        <begin position="406"/>
        <end position="490"/>
    </location>
</feature>
<evidence type="ECO:0000313" key="4">
    <source>
        <dbReference type="Proteomes" id="UP000327157"/>
    </source>
</evidence>
<evidence type="ECO:0000313" key="3">
    <source>
        <dbReference type="EMBL" id="KAB2631916.1"/>
    </source>
</evidence>
<feature type="compositionally biased region" description="Low complexity" evidence="1">
    <location>
        <begin position="54"/>
        <end position="68"/>
    </location>
</feature>
<dbReference type="EMBL" id="SMOL01000127">
    <property type="protein sequence ID" value="KAB2631916.1"/>
    <property type="molecule type" value="Genomic_DNA"/>
</dbReference>
<dbReference type="OrthoDB" id="1162081at2759"/>
<evidence type="ECO:0000256" key="1">
    <source>
        <dbReference type="SAM" id="MobiDB-lite"/>
    </source>
</evidence>
<sequence length="502" mass="57603">MISCKKVPLNVKEECFANVMGTKEKRKASHELCRGGGEESESVDMGTTRTAYVSSGSGSASATHSQQTGSFLPPRSRGPLDRYVTSEACQTTLNTPFKKEERRQASRALARWFYTSAIPFNAANNEYYVNAMKLVSNFGPGFDAPTSHEYRTWMLKEEVDDVQSTWFLKSVNASASIKNGDLLYRYLDDVIQEIGEENVVQVISDNASNYKNAGAKLMERKEKVWWTPCAAHCIDLMLEDISKMAWFDDTLKRARCISKYLYGHQWVLALMRKYTNNSQILRPAVTRMLGKGKEREEADVQLDLFTNNASGCERNWSTFSMIHTKRRNRLEHKRLNALAYVKYNLALQQRSKKRMEKYDPIVVEEIAFDDEWITEIEDPVLPEDPTWLEDELLYNVEAVRNVPTPVYEGGSYIREPRESSPPPPPREPTPPPSPREPTQPQGPITYKRKRGNEESSSRTRRNVEYDSEDSFDEMMRYPTSSSRVGNEEDDVAFYLDEEDLDE</sequence>
<protein>
    <recommendedName>
        <fullName evidence="2">DUF659 domain-containing protein</fullName>
    </recommendedName>
</protein>
<feature type="compositionally biased region" description="Pro residues" evidence="1">
    <location>
        <begin position="419"/>
        <end position="437"/>
    </location>
</feature>
<organism evidence="3 4">
    <name type="scientific">Pyrus ussuriensis x Pyrus communis</name>
    <dbReference type="NCBI Taxonomy" id="2448454"/>
    <lineage>
        <taxon>Eukaryota</taxon>
        <taxon>Viridiplantae</taxon>
        <taxon>Streptophyta</taxon>
        <taxon>Embryophyta</taxon>
        <taxon>Tracheophyta</taxon>
        <taxon>Spermatophyta</taxon>
        <taxon>Magnoliopsida</taxon>
        <taxon>eudicotyledons</taxon>
        <taxon>Gunneridae</taxon>
        <taxon>Pentapetalae</taxon>
        <taxon>rosids</taxon>
        <taxon>fabids</taxon>
        <taxon>Rosales</taxon>
        <taxon>Rosaceae</taxon>
        <taxon>Amygdaloideae</taxon>
        <taxon>Maleae</taxon>
        <taxon>Pyrus</taxon>
    </lineage>
</organism>
<reference evidence="3 4" key="2">
    <citation type="submission" date="2019-11" db="EMBL/GenBank/DDBJ databases">
        <title>A de novo genome assembly of a pear dwarfing rootstock.</title>
        <authorList>
            <person name="Wang F."/>
            <person name="Wang J."/>
            <person name="Li S."/>
            <person name="Zhang Y."/>
            <person name="Fang M."/>
            <person name="Ma L."/>
            <person name="Zhao Y."/>
            <person name="Jiang S."/>
        </authorList>
    </citation>
    <scope>NUCLEOTIDE SEQUENCE [LARGE SCALE GENOMIC DNA]</scope>
    <source>
        <strain evidence="3">S2</strain>
        <tissue evidence="3">Leaf</tissue>
    </source>
</reference>
<dbReference type="Proteomes" id="UP000327157">
    <property type="component" value="Unassembled WGS sequence"/>
</dbReference>
<evidence type="ECO:0000259" key="2">
    <source>
        <dbReference type="Pfam" id="PF04937"/>
    </source>
</evidence>
<dbReference type="AlphaFoldDB" id="A0A5N5HVF4"/>
<dbReference type="SUPFAM" id="SSF53098">
    <property type="entry name" value="Ribonuclease H-like"/>
    <property type="match status" value="2"/>
</dbReference>
<gene>
    <name evidence="3" type="ORF">D8674_042018</name>
</gene>
<feature type="domain" description="DUF659" evidence="2">
    <location>
        <begin position="165"/>
        <end position="257"/>
    </location>
</feature>
<accession>A0A5N5HVF4</accession>
<dbReference type="PANTHER" id="PTHR32166">
    <property type="entry name" value="OSJNBA0013A04.12 PROTEIN"/>
    <property type="match status" value="1"/>
</dbReference>
<reference evidence="3 4" key="1">
    <citation type="submission" date="2019-09" db="EMBL/GenBank/DDBJ databases">
        <authorList>
            <person name="Ou C."/>
        </authorList>
    </citation>
    <scope>NUCLEOTIDE SEQUENCE [LARGE SCALE GENOMIC DNA]</scope>
    <source>
        <strain evidence="3">S2</strain>
        <tissue evidence="3">Leaf</tissue>
    </source>
</reference>
<dbReference type="InterPro" id="IPR007021">
    <property type="entry name" value="DUF659"/>
</dbReference>
<dbReference type="Pfam" id="PF04937">
    <property type="entry name" value="DUF659"/>
    <property type="match status" value="1"/>
</dbReference>